<gene>
    <name evidence="3" type="ORF">NDI38_17370</name>
</gene>
<keyword evidence="1" id="KW-0665">Pyrimidine biosynthesis</keyword>
<feature type="domain" description="Dihydroorotase catalytic" evidence="2">
    <location>
        <begin position="54"/>
        <end position="117"/>
    </location>
</feature>
<accession>A0ABV0KME1</accession>
<dbReference type="InterPro" id="IPR032466">
    <property type="entry name" value="Metal_Hydrolase"/>
</dbReference>
<sequence length="448" mass="47685">MPTELLQQVRVIDPISNTDRVTNVLIADGIVQAIGDAIADSSDATEVQDCRGLVLGTGLVDLYSHSGEPGFEERETLQSLLQAASAGGFTRIAILPDTKPAIDHPGSVAWVQNRWQELKGEGRGGADGAGEAWMQASDPTPNSRLPIPHLYCWGALTLAVQGQQMTELGELAATGIVGFADGRSLTSLLLVRRLLEYLHPIAKPIALWASDLALSGNGVMREGQAALRFGLPGIPAIAETTALSALLECVETTGTPLHLMRLSTARGVALVQAAKARGLPITASTTWMHLLLNSEAIGSYDPNLHLAPPLGNPDDQDALIQGVQSGTIDAIAIDHTPYTYEEKTVAFAEAPPGTIGLELALPLLWQALVATGKWTALDLWRSLSSHPALCLQQKAATIAPGQPAELTLFDPQQVWTVDARSLQSLSVNTPWFQQDITGRVVRTWVGKG</sequence>
<comment type="caution">
    <text evidence="3">The sequence shown here is derived from an EMBL/GenBank/DDBJ whole genome shotgun (WGS) entry which is preliminary data.</text>
</comment>
<dbReference type="SUPFAM" id="SSF51338">
    <property type="entry name" value="Composite domain of metallo-dependent hydrolases"/>
    <property type="match status" value="1"/>
</dbReference>
<reference evidence="3 4" key="1">
    <citation type="submission" date="2022-04" db="EMBL/GenBank/DDBJ databases">
        <title>Positive selection, recombination, and allopatry shape intraspecific diversity of widespread and dominant cyanobacteria.</title>
        <authorList>
            <person name="Wei J."/>
            <person name="Shu W."/>
            <person name="Hu C."/>
        </authorList>
    </citation>
    <scope>NUCLEOTIDE SEQUENCE [LARGE SCALE GENOMIC DNA]</scope>
    <source>
        <strain evidence="3 4">AS-A4</strain>
    </source>
</reference>
<dbReference type="InterPro" id="IPR011059">
    <property type="entry name" value="Metal-dep_hydrolase_composite"/>
</dbReference>
<dbReference type="Pfam" id="PF12890">
    <property type="entry name" value="DHOase"/>
    <property type="match status" value="1"/>
</dbReference>
<dbReference type="RefSeq" id="WP_190446340.1">
    <property type="nucleotide sequence ID" value="NZ_JAMPLM010000016.1"/>
</dbReference>
<keyword evidence="3" id="KW-0378">Hydrolase</keyword>
<dbReference type="InterPro" id="IPR024403">
    <property type="entry name" value="DHOase_cat"/>
</dbReference>
<dbReference type="Gene3D" id="3.20.20.140">
    <property type="entry name" value="Metal-dependent hydrolases"/>
    <property type="match status" value="1"/>
</dbReference>
<dbReference type="SUPFAM" id="SSF51556">
    <property type="entry name" value="Metallo-dependent hydrolases"/>
    <property type="match status" value="1"/>
</dbReference>
<dbReference type="Proteomes" id="UP001476950">
    <property type="component" value="Unassembled WGS sequence"/>
</dbReference>
<dbReference type="NCBIfam" id="NF005614">
    <property type="entry name" value="PRK07369.1"/>
    <property type="match status" value="1"/>
</dbReference>
<dbReference type="PANTHER" id="PTHR43668">
    <property type="entry name" value="ALLANTOINASE"/>
    <property type="match status" value="1"/>
</dbReference>
<evidence type="ECO:0000313" key="3">
    <source>
        <dbReference type="EMBL" id="MEP1060208.1"/>
    </source>
</evidence>
<dbReference type="Gene3D" id="2.30.40.10">
    <property type="entry name" value="Urease, subunit C, domain 1"/>
    <property type="match status" value="1"/>
</dbReference>
<evidence type="ECO:0000259" key="2">
    <source>
        <dbReference type="Pfam" id="PF12890"/>
    </source>
</evidence>
<evidence type="ECO:0000313" key="4">
    <source>
        <dbReference type="Proteomes" id="UP001476950"/>
    </source>
</evidence>
<dbReference type="InterPro" id="IPR050138">
    <property type="entry name" value="DHOase/Allantoinase_Hydrolase"/>
</dbReference>
<evidence type="ECO:0000256" key="1">
    <source>
        <dbReference type="ARBA" id="ARBA00022975"/>
    </source>
</evidence>
<dbReference type="InterPro" id="IPR004722">
    <property type="entry name" value="DHOase"/>
</dbReference>
<dbReference type="EMBL" id="JAMPLM010000016">
    <property type="protein sequence ID" value="MEP1060208.1"/>
    <property type="molecule type" value="Genomic_DNA"/>
</dbReference>
<organism evidence="3 4">
    <name type="scientific">Stenomitos frigidus AS-A4</name>
    <dbReference type="NCBI Taxonomy" id="2933935"/>
    <lineage>
        <taxon>Bacteria</taxon>
        <taxon>Bacillati</taxon>
        <taxon>Cyanobacteriota</taxon>
        <taxon>Cyanophyceae</taxon>
        <taxon>Leptolyngbyales</taxon>
        <taxon>Leptolyngbyaceae</taxon>
        <taxon>Stenomitos</taxon>
    </lineage>
</organism>
<proteinExistence type="predicted"/>
<name>A0ABV0KME1_9CYAN</name>
<keyword evidence="4" id="KW-1185">Reference proteome</keyword>
<dbReference type="PANTHER" id="PTHR43668:SF2">
    <property type="entry name" value="ALLANTOINASE"/>
    <property type="match status" value="1"/>
</dbReference>
<dbReference type="EC" id="3.5.2.3" evidence="3"/>
<protein>
    <submittedName>
        <fullName evidence="3">Dihydroorotase</fullName>
        <ecNumber evidence="3">3.5.2.3</ecNumber>
    </submittedName>
</protein>
<dbReference type="CDD" id="cd01317">
    <property type="entry name" value="DHOase_IIa"/>
    <property type="match status" value="1"/>
</dbReference>
<dbReference type="NCBIfam" id="TIGR00857">
    <property type="entry name" value="pyrC_multi"/>
    <property type="match status" value="1"/>
</dbReference>
<dbReference type="GO" id="GO:0004151">
    <property type="term" value="F:dihydroorotase activity"/>
    <property type="evidence" value="ECO:0007669"/>
    <property type="project" value="UniProtKB-EC"/>
</dbReference>